<accession>A0A5M6IBK9</accession>
<dbReference type="SUPFAM" id="SSF69118">
    <property type="entry name" value="AhpD-like"/>
    <property type="match status" value="1"/>
</dbReference>
<proteinExistence type="predicted"/>
<protein>
    <submittedName>
        <fullName evidence="2">Carboxymuconolactone decarboxylase family protein</fullName>
    </submittedName>
</protein>
<dbReference type="Pfam" id="PF02627">
    <property type="entry name" value="CMD"/>
    <property type="match status" value="1"/>
</dbReference>
<organism evidence="2 3">
    <name type="scientific">Roseospira marina</name>
    <dbReference type="NCBI Taxonomy" id="140057"/>
    <lineage>
        <taxon>Bacteria</taxon>
        <taxon>Pseudomonadati</taxon>
        <taxon>Pseudomonadota</taxon>
        <taxon>Alphaproteobacteria</taxon>
        <taxon>Rhodospirillales</taxon>
        <taxon>Rhodospirillaceae</taxon>
        <taxon>Roseospira</taxon>
    </lineage>
</organism>
<dbReference type="NCBIfam" id="TIGR00778">
    <property type="entry name" value="ahpD_dom"/>
    <property type="match status" value="1"/>
</dbReference>
<evidence type="ECO:0000259" key="1">
    <source>
        <dbReference type="Pfam" id="PF02627"/>
    </source>
</evidence>
<dbReference type="PANTHER" id="PTHR33930">
    <property type="entry name" value="ALKYL HYDROPEROXIDE REDUCTASE AHPD"/>
    <property type="match status" value="1"/>
</dbReference>
<dbReference type="InterPro" id="IPR003779">
    <property type="entry name" value="CMD-like"/>
</dbReference>
<comment type="caution">
    <text evidence="2">The sequence shown here is derived from an EMBL/GenBank/DDBJ whole genome shotgun (WGS) entry which is preliminary data.</text>
</comment>
<dbReference type="GO" id="GO:0051920">
    <property type="term" value="F:peroxiredoxin activity"/>
    <property type="evidence" value="ECO:0007669"/>
    <property type="project" value="InterPro"/>
</dbReference>
<dbReference type="InterPro" id="IPR004675">
    <property type="entry name" value="AhpD_core"/>
</dbReference>
<sequence>MTKDWVQYAKDLSENMETCRKGIPDAWAGFSKMAAGASKDGALEAKTKELIALAIGIAIRCDGCIAFHTRSAIKYGATREEVLETISTAMYMGGGPSSVYGSLALEAYDQFAAAAS</sequence>
<dbReference type="AlphaFoldDB" id="A0A5M6IBK9"/>
<dbReference type="InterPro" id="IPR029032">
    <property type="entry name" value="AhpD-like"/>
</dbReference>
<feature type="domain" description="Carboxymuconolactone decarboxylase-like" evidence="1">
    <location>
        <begin position="24"/>
        <end position="106"/>
    </location>
</feature>
<keyword evidence="3" id="KW-1185">Reference proteome</keyword>
<dbReference type="PANTHER" id="PTHR33930:SF2">
    <property type="entry name" value="BLR3452 PROTEIN"/>
    <property type="match status" value="1"/>
</dbReference>
<name>A0A5M6IBK9_9PROT</name>
<dbReference type="Gene3D" id="1.20.1290.10">
    <property type="entry name" value="AhpD-like"/>
    <property type="match status" value="1"/>
</dbReference>
<dbReference type="OrthoDB" id="1683318at2"/>
<dbReference type="Proteomes" id="UP000324065">
    <property type="component" value="Unassembled WGS sequence"/>
</dbReference>
<reference evidence="2 3" key="1">
    <citation type="submission" date="2019-09" db="EMBL/GenBank/DDBJ databases">
        <title>Genome sequence of Roseospira marina, one of the more divergent members of the non-sulfur purple photosynthetic bacterial family, the Rhodospirillaceae.</title>
        <authorList>
            <person name="Meyer T."/>
            <person name="Kyndt J."/>
        </authorList>
    </citation>
    <scope>NUCLEOTIDE SEQUENCE [LARGE SCALE GENOMIC DNA]</scope>
    <source>
        <strain evidence="2 3">DSM 15113</strain>
    </source>
</reference>
<dbReference type="RefSeq" id="WP_150062553.1">
    <property type="nucleotide sequence ID" value="NZ_JACHII010000017.1"/>
</dbReference>
<evidence type="ECO:0000313" key="2">
    <source>
        <dbReference type="EMBL" id="KAA5605502.1"/>
    </source>
</evidence>
<gene>
    <name evidence="2" type="ORF">F1188_11455</name>
</gene>
<dbReference type="EMBL" id="VWPJ01000009">
    <property type="protein sequence ID" value="KAA5605502.1"/>
    <property type="molecule type" value="Genomic_DNA"/>
</dbReference>
<evidence type="ECO:0000313" key="3">
    <source>
        <dbReference type="Proteomes" id="UP000324065"/>
    </source>
</evidence>